<feature type="domain" description="Glutamate/phenylalanine/leucine/valine/L-tryptophan dehydrogenase C-terminal" evidence="7">
    <location>
        <begin position="157"/>
        <end position="366"/>
    </location>
</feature>
<evidence type="ECO:0000313" key="8">
    <source>
        <dbReference type="EMBL" id="SHG43615.1"/>
    </source>
</evidence>
<reference evidence="8 9" key="1">
    <citation type="submission" date="2016-11" db="EMBL/GenBank/DDBJ databases">
        <authorList>
            <person name="Jaros S."/>
            <person name="Januszkiewicz K."/>
            <person name="Wedrychowicz H."/>
        </authorList>
    </citation>
    <scope>NUCLEOTIDE SEQUENCE [LARGE SCALE GENOMIC DNA]</scope>
    <source>
        <strain evidence="8 9">IBRC-M 10683</strain>
    </source>
</reference>
<dbReference type="InterPro" id="IPR033524">
    <property type="entry name" value="Glu/Leu/Phe/Val_DH_AS"/>
</dbReference>
<dbReference type="GO" id="GO:0000166">
    <property type="term" value="F:nucleotide binding"/>
    <property type="evidence" value="ECO:0007669"/>
    <property type="project" value="UniProtKB-KW"/>
</dbReference>
<protein>
    <submittedName>
        <fullName evidence="8">Phenylalanine dehydrogenase</fullName>
    </submittedName>
</protein>
<sequence length="380" mass="42179">MNPQVEKSTHLNQDIFQKIAGHEQVVFCNDPSSGLQAIIAIHDTTLGPALGGTRMYPYKSVEEALEDVLRLSEGMTYKCAAADIDFGGGKAVIIGDPKHDKSAGLFRAFGQYVDSLNGRFYTGTDMGTTMEDFVHATKETNFINGIPVEYGGSGDSSVPTSQGVIYGLKATNRFLFGDEDLSKRTYAIQGLGKVGYKLANRLLEEGANVIVTDIFEEAITRIKERANELGTTVTVVSSEEIYRTDADIFIPCAMGGIINDQTIEQLKVKAVVGSANNQLKSNHHAKRLQDRGILYAPDYIVNAGGLMQVADELYGPNEDRVLLQTKTIYQTLLEIYEQANLKFITTLEAADEKCQKRLQEQRHRNNFYSRSRRPKWDIKE</sequence>
<dbReference type="GO" id="GO:0006520">
    <property type="term" value="P:amino acid metabolic process"/>
    <property type="evidence" value="ECO:0007669"/>
    <property type="project" value="InterPro"/>
</dbReference>
<dbReference type="Pfam" id="PF02812">
    <property type="entry name" value="ELFV_dehydrog_N"/>
    <property type="match status" value="1"/>
</dbReference>
<dbReference type="Gene3D" id="3.40.50.10860">
    <property type="entry name" value="Leucine Dehydrogenase, chain A, domain 1"/>
    <property type="match status" value="1"/>
</dbReference>
<dbReference type="GO" id="GO:0016639">
    <property type="term" value="F:oxidoreductase activity, acting on the CH-NH2 group of donors, NAD or NADP as acceptor"/>
    <property type="evidence" value="ECO:0007669"/>
    <property type="project" value="InterPro"/>
</dbReference>
<dbReference type="SUPFAM" id="SSF51735">
    <property type="entry name" value="NAD(P)-binding Rossmann-fold domains"/>
    <property type="match status" value="1"/>
</dbReference>
<dbReference type="AlphaFoldDB" id="A0A1M5JT80"/>
<dbReference type="InterPro" id="IPR036291">
    <property type="entry name" value="NAD(P)-bd_dom_sf"/>
</dbReference>
<evidence type="ECO:0000256" key="3">
    <source>
        <dbReference type="ARBA" id="ARBA00023027"/>
    </source>
</evidence>
<accession>A0A1M5JT80</accession>
<dbReference type="PANTHER" id="PTHR42722:SF1">
    <property type="entry name" value="VALINE DEHYDROGENASE"/>
    <property type="match status" value="1"/>
</dbReference>
<evidence type="ECO:0000313" key="9">
    <source>
        <dbReference type="Proteomes" id="UP000183988"/>
    </source>
</evidence>
<dbReference type="InterPro" id="IPR016211">
    <property type="entry name" value="Glu/Phe/Leu/Val/Trp_DH_bac/arc"/>
</dbReference>
<dbReference type="InterPro" id="IPR006096">
    <property type="entry name" value="Glu/Leu/Phe/Val/Trp_DH_C"/>
</dbReference>
<dbReference type="InterPro" id="IPR046346">
    <property type="entry name" value="Aminoacid_DH-like_N_sf"/>
</dbReference>
<organism evidence="8 9">
    <name type="scientific">Ornithinibacillus halophilus</name>
    <dbReference type="NCBI Taxonomy" id="930117"/>
    <lineage>
        <taxon>Bacteria</taxon>
        <taxon>Bacillati</taxon>
        <taxon>Bacillota</taxon>
        <taxon>Bacilli</taxon>
        <taxon>Bacillales</taxon>
        <taxon>Bacillaceae</taxon>
        <taxon>Ornithinibacillus</taxon>
    </lineage>
</organism>
<dbReference type="EMBL" id="FQVW01000033">
    <property type="protein sequence ID" value="SHG43615.1"/>
    <property type="molecule type" value="Genomic_DNA"/>
</dbReference>
<evidence type="ECO:0000256" key="1">
    <source>
        <dbReference type="ARBA" id="ARBA00006382"/>
    </source>
</evidence>
<feature type="active site" description="Proton donor/acceptor" evidence="4">
    <location>
        <position position="90"/>
    </location>
</feature>
<name>A0A1M5JT80_9BACI</name>
<dbReference type="PANTHER" id="PTHR42722">
    <property type="entry name" value="LEUCINE DEHYDROGENASE"/>
    <property type="match status" value="1"/>
</dbReference>
<dbReference type="SUPFAM" id="SSF53223">
    <property type="entry name" value="Aminoacid dehydrogenase-like, N-terminal domain"/>
    <property type="match status" value="1"/>
</dbReference>
<dbReference type="FunFam" id="3.40.50.10860:FF:000010">
    <property type="entry name" value="Leucine dehydrogenase"/>
    <property type="match status" value="1"/>
</dbReference>
<dbReference type="PROSITE" id="PS00074">
    <property type="entry name" value="GLFV_DEHYDROGENASE"/>
    <property type="match status" value="1"/>
</dbReference>
<dbReference type="OrthoDB" id="9803297at2"/>
<keyword evidence="9" id="KW-1185">Reference proteome</keyword>
<keyword evidence="5" id="KW-0547">Nucleotide-binding</keyword>
<evidence type="ECO:0000256" key="4">
    <source>
        <dbReference type="PIRSR" id="PIRSR000188-1"/>
    </source>
</evidence>
<proteinExistence type="inferred from homology"/>
<dbReference type="SMART" id="SM00839">
    <property type="entry name" value="ELFV_dehydrog"/>
    <property type="match status" value="1"/>
</dbReference>
<dbReference type="RefSeq" id="WP_072891242.1">
    <property type="nucleotide sequence ID" value="NZ_FQVW01000033.1"/>
</dbReference>
<dbReference type="STRING" id="930117.SAMN05216225_103318"/>
<evidence type="ECO:0000259" key="7">
    <source>
        <dbReference type="SMART" id="SM00839"/>
    </source>
</evidence>
<evidence type="ECO:0000256" key="2">
    <source>
        <dbReference type="ARBA" id="ARBA00023002"/>
    </source>
</evidence>
<feature type="binding site" evidence="5">
    <location>
        <begin position="190"/>
        <end position="195"/>
    </location>
    <ligand>
        <name>NAD(+)</name>
        <dbReference type="ChEBI" id="CHEBI:57540"/>
    </ligand>
</feature>
<dbReference type="InterPro" id="IPR006095">
    <property type="entry name" value="Glu/Leu/Phe/Val/Trp_DH"/>
</dbReference>
<gene>
    <name evidence="8" type="ORF">SAMN05216225_103318</name>
</gene>
<dbReference type="PIRSF" id="PIRSF000188">
    <property type="entry name" value="Phe_leu_dh"/>
    <property type="match status" value="1"/>
</dbReference>
<keyword evidence="3 5" id="KW-0520">NAD</keyword>
<dbReference type="Gene3D" id="3.40.50.720">
    <property type="entry name" value="NAD(P)-binding Rossmann-like Domain"/>
    <property type="match status" value="1"/>
</dbReference>
<keyword evidence="2 6" id="KW-0560">Oxidoreductase</keyword>
<evidence type="ECO:0000256" key="6">
    <source>
        <dbReference type="RuleBase" id="RU004417"/>
    </source>
</evidence>
<dbReference type="PRINTS" id="PR00082">
    <property type="entry name" value="GLFDHDRGNASE"/>
</dbReference>
<dbReference type="Proteomes" id="UP000183988">
    <property type="component" value="Unassembled WGS sequence"/>
</dbReference>
<dbReference type="Pfam" id="PF00208">
    <property type="entry name" value="ELFV_dehydrog"/>
    <property type="match status" value="1"/>
</dbReference>
<evidence type="ECO:0000256" key="5">
    <source>
        <dbReference type="PIRSR" id="PIRSR000188-2"/>
    </source>
</evidence>
<dbReference type="InterPro" id="IPR006097">
    <property type="entry name" value="Glu/Leu/Phe/Val/Trp_DH_dimer"/>
</dbReference>
<dbReference type="CDD" id="cd01075">
    <property type="entry name" value="NAD_bind_Leu_Phe_Val_DH"/>
    <property type="match status" value="1"/>
</dbReference>
<comment type="similarity">
    <text evidence="1 6">Belongs to the Glu/Leu/Phe/Val dehydrogenases family.</text>
</comment>